<dbReference type="AlphaFoldDB" id="A0A9Q1JGB1"/>
<dbReference type="Proteomes" id="UP001152622">
    <property type="component" value="Chromosome 1"/>
</dbReference>
<comment type="caution">
    <text evidence="1">The sequence shown here is derived from an EMBL/GenBank/DDBJ whole genome shotgun (WGS) entry which is preliminary data.</text>
</comment>
<protein>
    <submittedName>
        <fullName evidence="1">Uncharacterized protein</fullName>
    </submittedName>
</protein>
<sequence>MMAYHLHDSKVVQPSLQVTKLSELDLTVLREDIKGAVEAKYPDCETGLKTTHLSQVIAKQDGRCHSK</sequence>
<keyword evidence="2" id="KW-1185">Reference proteome</keyword>
<evidence type="ECO:0000313" key="2">
    <source>
        <dbReference type="Proteomes" id="UP001152622"/>
    </source>
</evidence>
<accession>A0A9Q1JGB1</accession>
<name>A0A9Q1JGB1_SYNKA</name>
<gene>
    <name evidence="1" type="ORF">SKAU_G00033800</name>
</gene>
<organism evidence="1 2">
    <name type="scientific">Synaphobranchus kaupii</name>
    <name type="common">Kaup's arrowtooth eel</name>
    <dbReference type="NCBI Taxonomy" id="118154"/>
    <lineage>
        <taxon>Eukaryota</taxon>
        <taxon>Metazoa</taxon>
        <taxon>Chordata</taxon>
        <taxon>Craniata</taxon>
        <taxon>Vertebrata</taxon>
        <taxon>Euteleostomi</taxon>
        <taxon>Actinopterygii</taxon>
        <taxon>Neopterygii</taxon>
        <taxon>Teleostei</taxon>
        <taxon>Anguilliformes</taxon>
        <taxon>Synaphobranchidae</taxon>
        <taxon>Synaphobranchus</taxon>
    </lineage>
</organism>
<proteinExistence type="predicted"/>
<dbReference type="EMBL" id="JAINUF010000001">
    <property type="protein sequence ID" value="KAJ8382602.1"/>
    <property type="molecule type" value="Genomic_DNA"/>
</dbReference>
<reference evidence="1" key="1">
    <citation type="journal article" date="2023" name="Science">
        <title>Genome structures resolve the early diversification of teleost fishes.</title>
        <authorList>
            <person name="Parey E."/>
            <person name="Louis A."/>
            <person name="Montfort J."/>
            <person name="Bouchez O."/>
            <person name="Roques C."/>
            <person name="Iampietro C."/>
            <person name="Lluch J."/>
            <person name="Castinel A."/>
            <person name="Donnadieu C."/>
            <person name="Desvignes T."/>
            <person name="Floi Bucao C."/>
            <person name="Jouanno E."/>
            <person name="Wen M."/>
            <person name="Mejri S."/>
            <person name="Dirks R."/>
            <person name="Jansen H."/>
            <person name="Henkel C."/>
            <person name="Chen W.J."/>
            <person name="Zahm M."/>
            <person name="Cabau C."/>
            <person name="Klopp C."/>
            <person name="Thompson A.W."/>
            <person name="Robinson-Rechavi M."/>
            <person name="Braasch I."/>
            <person name="Lecointre G."/>
            <person name="Bobe J."/>
            <person name="Postlethwait J.H."/>
            <person name="Berthelot C."/>
            <person name="Roest Crollius H."/>
            <person name="Guiguen Y."/>
        </authorList>
    </citation>
    <scope>NUCLEOTIDE SEQUENCE</scope>
    <source>
        <strain evidence="1">WJC10195</strain>
    </source>
</reference>
<evidence type="ECO:0000313" key="1">
    <source>
        <dbReference type="EMBL" id="KAJ8382602.1"/>
    </source>
</evidence>